<comment type="pathway">
    <text evidence="2">Protein modification; protein ubiquitination.</text>
</comment>
<dbReference type="PANTHER" id="PTHR45877">
    <property type="entry name" value="E3 UBIQUITIN-PROTEIN LIGASE SIAH2"/>
    <property type="match status" value="1"/>
</dbReference>
<dbReference type="UniPathway" id="UPA00143"/>
<dbReference type="PANTHER" id="PTHR45877:SF2">
    <property type="entry name" value="E3 UBIQUITIN-PROTEIN LIGASE SINA-RELATED"/>
    <property type="match status" value="1"/>
</dbReference>
<evidence type="ECO:0000256" key="6">
    <source>
        <dbReference type="ARBA" id="ARBA00022723"/>
    </source>
</evidence>
<dbReference type="InterPro" id="IPR004162">
    <property type="entry name" value="SINA-like_animal"/>
</dbReference>
<keyword evidence="6" id="KW-0479">Metal-binding</keyword>
<comment type="similarity">
    <text evidence="3">Belongs to the SINA (Seven in absentia) family.</text>
</comment>
<evidence type="ECO:0000256" key="8">
    <source>
        <dbReference type="ARBA" id="ARBA00022786"/>
    </source>
</evidence>
<evidence type="ECO:0000256" key="4">
    <source>
        <dbReference type="ARBA" id="ARBA00012483"/>
    </source>
</evidence>
<dbReference type="GO" id="GO:0005737">
    <property type="term" value="C:cytoplasm"/>
    <property type="evidence" value="ECO:0007669"/>
    <property type="project" value="TreeGrafter"/>
</dbReference>
<dbReference type="InterPro" id="IPR001841">
    <property type="entry name" value="Znf_RING"/>
</dbReference>
<reference evidence="13" key="1">
    <citation type="submission" date="2021-05" db="EMBL/GenBank/DDBJ databases">
        <authorList>
            <person name="Alioto T."/>
            <person name="Alioto T."/>
            <person name="Gomez Garrido J."/>
        </authorList>
    </citation>
    <scope>NUCLEOTIDE SEQUENCE</scope>
</reference>
<dbReference type="GO" id="GO:0043161">
    <property type="term" value="P:proteasome-mediated ubiquitin-dependent protein catabolic process"/>
    <property type="evidence" value="ECO:0007669"/>
    <property type="project" value="TreeGrafter"/>
</dbReference>
<dbReference type="EMBL" id="HBUF01381058">
    <property type="protein sequence ID" value="CAG6730252.1"/>
    <property type="molecule type" value="Transcribed_RNA"/>
</dbReference>
<dbReference type="InterPro" id="IPR013083">
    <property type="entry name" value="Znf_RING/FYVE/PHD"/>
</dbReference>
<dbReference type="SUPFAM" id="SSF49599">
    <property type="entry name" value="TRAF domain-like"/>
    <property type="match status" value="1"/>
</dbReference>
<dbReference type="EMBL" id="HBUF01227979">
    <property type="protein sequence ID" value="CAG6672252.1"/>
    <property type="molecule type" value="Transcribed_RNA"/>
</dbReference>
<keyword evidence="9" id="KW-0862">Zinc</keyword>
<dbReference type="GO" id="GO:0008270">
    <property type="term" value="F:zinc ion binding"/>
    <property type="evidence" value="ECO:0007669"/>
    <property type="project" value="UniProtKB-KW"/>
</dbReference>
<sequence length="321" mass="37395">MVDRLKQWSCKIWNRDPAECSEMSSATQLRQMNNNQHQYQLQKPLRLIYNKNTMSITSLHCKKESECCANCKELIASISECGVCLEPLDHGITSCQMCGNLVCSSCAGRLLKCPFCRINIDYSWQRNVALERIFTKLELPCRNFRFGCKLYLPKSKRDKHEDKCKYRQLKCPMHSCHWTNSVIHLPDHLNQVHHLHLLKGNGVNIEISNFKTKVAESESKMHKYVILMNCFSQYFICKLLLYKKVLTMSFIQISNSSPFHFGVFVNIMSNFKSMKGIVPIHYACPELHISCDALVTPWKSQDNCVKIYLNIRYMNTPIRFM</sequence>
<dbReference type="InterPro" id="IPR013010">
    <property type="entry name" value="Znf_SIAH"/>
</dbReference>
<evidence type="ECO:0000313" key="13">
    <source>
        <dbReference type="EMBL" id="CAG6765241.1"/>
    </source>
</evidence>
<dbReference type="Pfam" id="PF21361">
    <property type="entry name" value="Sina_ZnF"/>
    <property type="match status" value="1"/>
</dbReference>
<evidence type="ECO:0000256" key="3">
    <source>
        <dbReference type="ARBA" id="ARBA00009119"/>
    </source>
</evidence>
<dbReference type="EMBL" id="HBUF01227977">
    <property type="protein sequence ID" value="CAG6672250.1"/>
    <property type="molecule type" value="Transcribed_RNA"/>
</dbReference>
<dbReference type="EMBL" id="HBUF01227976">
    <property type="protein sequence ID" value="CAG6672249.1"/>
    <property type="molecule type" value="Transcribed_RNA"/>
</dbReference>
<dbReference type="Gene3D" id="3.30.40.10">
    <property type="entry name" value="Zinc/RING finger domain, C3HC4 (zinc finger)"/>
    <property type="match status" value="2"/>
</dbReference>
<protein>
    <recommendedName>
        <fullName evidence="4">RING-type E3 ubiquitin transferase</fullName>
        <ecNumber evidence="4">2.3.2.27</ecNumber>
    </recommendedName>
</protein>
<comment type="catalytic activity">
    <reaction evidence="1">
        <text>S-ubiquitinyl-[E2 ubiquitin-conjugating enzyme]-L-cysteine + [acceptor protein]-L-lysine = [E2 ubiquitin-conjugating enzyme]-L-cysteine + N(6)-ubiquitinyl-[acceptor protein]-L-lysine.</text>
        <dbReference type="EC" id="2.3.2.27"/>
    </reaction>
</comment>
<dbReference type="EC" id="2.3.2.27" evidence="4"/>
<evidence type="ECO:0000256" key="7">
    <source>
        <dbReference type="ARBA" id="ARBA00022771"/>
    </source>
</evidence>
<dbReference type="AlphaFoldDB" id="A0A8D9AHC8"/>
<dbReference type="PROSITE" id="PS50089">
    <property type="entry name" value="ZF_RING_2"/>
    <property type="match status" value="1"/>
</dbReference>
<dbReference type="EMBL" id="HBUF01227978">
    <property type="protein sequence ID" value="CAG6672251.1"/>
    <property type="molecule type" value="Transcribed_RNA"/>
</dbReference>
<keyword evidence="8" id="KW-0833">Ubl conjugation pathway</keyword>
<dbReference type="EMBL" id="HBUF01567636">
    <property type="protein sequence ID" value="CAG6765241.1"/>
    <property type="molecule type" value="Transcribed_RNA"/>
</dbReference>
<evidence type="ECO:0000256" key="2">
    <source>
        <dbReference type="ARBA" id="ARBA00004906"/>
    </source>
</evidence>
<dbReference type="EMBL" id="HBUF01381059">
    <property type="protein sequence ID" value="CAG6730253.1"/>
    <property type="molecule type" value="Transcribed_RNA"/>
</dbReference>
<evidence type="ECO:0000256" key="1">
    <source>
        <dbReference type="ARBA" id="ARBA00000900"/>
    </source>
</evidence>
<name>A0A8D9AHC8_9HEMI</name>
<keyword evidence="5" id="KW-0808">Transferase</keyword>
<evidence type="ECO:0000259" key="12">
    <source>
        <dbReference type="PROSITE" id="PS51081"/>
    </source>
</evidence>
<evidence type="ECO:0000256" key="9">
    <source>
        <dbReference type="ARBA" id="ARBA00022833"/>
    </source>
</evidence>
<dbReference type="PROSITE" id="PS51081">
    <property type="entry name" value="ZF_SIAH"/>
    <property type="match status" value="1"/>
</dbReference>
<dbReference type="FunFam" id="3.30.40.10:FF:000041">
    <property type="entry name" value="E3 ubiquitin-protein ligase SINAT3"/>
    <property type="match status" value="1"/>
</dbReference>
<organism evidence="13">
    <name type="scientific">Cacopsylla melanoneura</name>
    <dbReference type="NCBI Taxonomy" id="428564"/>
    <lineage>
        <taxon>Eukaryota</taxon>
        <taxon>Metazoa</taxon>
        <taxon>Ecdysozoa</taxon>
        <taxon>Arthropoda</taxon>
        <taxon>Hexapoda</taxon>
        <taxon>Insecta</taxon>
        <taxon>Pterygota</taxon>
        <taxon>Neoptera</taxon>
        <taxon>Paraneoptera</taxon>
        <taxon>Hemiptera</taxon>
        <taxon>Sternorrhyncha</taxon>
        <taxon>Psylloidea</taxon>
        <taxon>Psyllidae</taxon>
        <taxon>Psyllinae</taxon>
        <taxon>Cacopsylla</taxon>
    </lineage>
</organism>
<evidence type="ECO:0000256" key="5">
    <source>
        <dbReference type="ARBA" id="ARBA00022679"/>
    </source>
</evidence>
<dbReference type="EMBL" id="HBUF01048026">
    <property type="protein sequence ID" value="CAG6620578.1"/>
    <property type="molecule type" value="Transcribed_RNA"/>
</dbReference>
<dbReference type="EMBL" id="HBUF01567635">
    <property type="protein sequence ID" value="CAG6765240.1"/>
    <property type="molecule type" value="Transcribed_RNA"/>
</dbReference>
<dbReference type="GO" id="GO:0016567">
    <property type="term" value="P:protein ubiquitination"/>
    <property type="evidence" value="ECO:0007669"/>
    <property type="project" value="UniProtKB-UniPathway"/>
</dbReference>
<dbReference type="EMBL" id="HBUF01048027">
    <property type="protein sequence ID" value="CAG6620579.1"/>
    <property type="molecule type" value="Transcribed_RNA"/>
</dbReference>
<dbReference type="GO" id="GO:0061630">
    <property type="term" value="F:ubiquitin protein ligase activity"/>
    <property type="evidence" value="ECO:0007669"/>
    <property type="project" value="UniProtKB-EC"/>
</dbReference>
<feature type="domain" description="RING-type" evidence="11">
    <location>
        <begin position="81"/>
        <end position="117"/>
    </location>
</feature>
<proteinExistence type="inferred from homology"/>
<evidence type="ECO:0000256" key="10">
    <source>
        <dbReference type="PROSITE-ProRule" id="PRU00455"/>
    </source>
</evidence>
<dbReference type="GO" id="GO:0031624">
    <property type="term" value="F:ubiquitin conjugating enzyme binding"/>
    <property type="evidence" value="ECO:0007669"/>
    <property type="project" value="TreeGrafter"/>
</dbReference>
<feature type="domain" description="SIAH-type" evidence="12">
    <location>
        <begin position="136"/>
        <end position="194"/>
    </location>
</feature>
<accession>A0A8D9AHC8</accession>
<evidence type="ECO:0000259" key="11">
    <source>
        <dbReference type="PROSITE" id="PS50089"/>
    </source>
</evidence>
<keyword evidence="7 10" id="KW-0863">Zinc-finger</keyword>